<feature type="repeat" description="ANK" evidence="1">
    <location>
        <begin position="254"/>
        <end position="286"/>
    </location>
</feature>
<dbReference type="KEGG" id="hch:HCH_03903"/>
<protein>
    <submittedName>
        <fullName evidence="3">FOG: Ankyrin repeat</fullName>
    </submittedName>
</protein>
<keyword evidence="4" id="KW-1185">Reference proteome</keyword>
<dbReference type="PROSITE" id="PS50297">
    <property type="entry name" value="ANK_REP_REGION"/>
    <property type="match status" value="2"/>
</dbReference>
<name>Q2SFE7_HAHCH</name>
<dbReference type="InterPro" id="IPR051616">
    <property type="entry name" value="Cul2-RING_E3_ligase_SR"/>
</dbReference>
<dbReference type="OrthoDB" id="8453275at2"/>
<dbReference type="PANTHER" id="PTHR46224">
    <property type="entry name" value="ANKYRIN REPEAT FAMILY PROTEIN"/>
    <property type="match status" value="1"/>
</dbReference>
<proteinExistence type="predicted"/>
<gene>
    <name evidence="3" type="ordered locus">HCH_03903</name>
</gene>
<dbReference type="PROSITE" id="PS50088">
    <property type="entry name" value="ANK_REPEAT"/>
    <property type="match status" value="2"/>
</dbReference>
<dbReference type="HOGENOM" id="CLU_908415_0_0_6"/>
<evidence type="ECO:0000256" key="1">
    <source>
        <dbReference type="PROSITE-ProRule" id="PRU00023"/>
    </source>
</evidence>
<reference evidence="3 4" key="1">
    <citation type="journal article" date="2005" name="Nucleic Acids Res.">
        <title>Genomic blueprint of Hahella chejuensis, a marine microbe producing an algicidal agent.</title>
        <authorList>
            <person name="Jeong H."/>
            <person name="Yim J.H."/>
            <person name="Lee C."/>
            <person name="Choi S.-H."/>
            <person name="Park Y.K."/>
            <person name="Yoon S.H."/>
            <person name="Hur C.-G."/>
            <person name="Kang H.-Y."/>
            <person name="Kim D."/>
            <person name="Lee H.H."/>
            <person name="Park K.H."/>
            <person name="Park S.-H."/>
            <person name="Park H.-S."/>
            <person name="Lee H.K."/>
            <person name="Oh T.K."/>
            <person name="Kim J.F."/>
        </authorList>
    </citation>
    <scope>NUCLEOTIDE SEQUENCE [LARGE SCALE GENOMIC DNA]</scope>
    <source>
        <strain evidence="3 4">KCTC 2396</strain>
    </source>
</reference>
<dbReference type="Proteomes" id="UP000000238">
    <property type="component" value="Chromosome"/>
</dbReference>
<dbReference type="EMBL" id="CP000155">
    <property type="protein sequence ID" value="ABC30627.1"/>
    <property type="molecule type" value="Genomic_DNA"/>
</dbReference>
<accession>Q2SFE7</accession>
<feature type="chain" id="PRO_5004215665" evidence="2">
    <location>
        <begin position="24"/>
        <end position="306"/>
    </location>
</feature>
<dbReference type="Pfam" id="PF13637">
    <property type="entry name" value="Ank_4"/>
    <property type="match status" value="1"/>
</dbReference>
<dbReference type="InterPro" id="IPR002110">
    <property type="entry name" value="Ankyrin_rpt"/>
</dbReference>
<dbReference type="InterPro" id="IPR036770">
    <property type="entry name" value="Ankyrin_rpt-contain_sf"/>
</dbReference>
<evidence type="ECO:0000256" key="2">
    <source>
        <dbReference type="SAM" id="SignalP"/>
    </source>
</evidence>
<dbReference type="eggNOG" id="COG0666">
    <property type="taxonomic scope" value="Bacteria"/>
</dbReference>
<evidence type="ECO:0000313" key="4">
    <source>
        <dbReference type="Proteomes" id="UP000000238"/>
    </source>
</evidence>
<dbReference type="SUPFAM" id="SSF48403">
    <property type="entry name" value="Ankyrin repeat"/>
    <property type="match status" value="1"/>
</dbReference>
<keyword evidence="2" id="KW-0732">Signal</keyword>
<dbReference type="Pfam" id="PF12796">
    <property type="entry name" value="Ank_2"/>
    <property type="match status" value="1"/>
</dbReference>
<evidence type="ECO:0000313" key="3">
    <source>
        <dbReference type="EMBL" id="ABC30627.1"/>
    </source>
</evidence>
<dbReference type="STRING" id="349521.HCH_03903"/>
<dbReference type="SMART" id="SM00248">
    <property type="entry name" value="ANK"/>
    <property type="match status" value="6"/>
</dbReference>
<keyword evidence="1" id="KW-0040">ANK repeat</keyword>
<dbReference type="RefSeq" id="WP_011397694.1">
    <property type="nucleotide sequence ID" value="NC_007645.1"/>
</dbReference>
<dbReference type="Gene3D" id="1.25.40.20">
    <property type="entry name" value="Ankyrin repeat-containing domain"/>
    <property type="match status" value="3"/>
</dbReference>
<dbReference type="AlphaFoldDB" id="Q2SFE7"/>
<feature type="repeat" description="ANK" evidence="1">
    <location>
        <begin position="160"/>
        <end position="192"/>
    </location>
</feature>
<feature type="signal peptide" evidence="2">
    <location>
        <begin position="1"/>
        <end position="23"/>
    </location>
</feature>
<dbReference type="PANTHER" id="PTHR46224:SF64">
    <property type="entry name" value="IQ MOTIF AND ANKYRIN REPEAT DOMAIN-CONTAINING PROTEIN 1"/>
    <property type="match status" value="1"/>
</dbReference>
<organism evidence="3 4">
    <name type="scientific">Hahella chejuensis (strain KCTC 2396)</name>
    <dbReference type="NCBI Taxonomy" id="349521"/>
    <lineage>
        <taxon>Bacteria</taxon>
        <taxon>Pseudomonadati</taxon>
        <taxon>Pseudomonadota</taxon>
        <taxon>Gammaproteobacteria</taxon>
        <taxon>Oceanospirillales</taxon>
        <taxon>Hahellaceae</taxon>
        <taxon>Hahella</taxon>
    </lineage>
</organism>
<sequence length="306" mass="33652">MKNNTIITLLFLVILNISSNAFSSTIIAESSQETTQHEDNIRALINKPDEQGWPPLFHAIDTYYRSPGKEELNKIRALLDMGADVNLRSNNDFKMDAFNYSYLRDFMYPVMDLLLDYGANIDSISGRSRITALSKAISKRDIVATKYFISRGANVNANDGGHTILNQSVFNGDIDIINILLESGADPNLSGNGIKPIDIAVGEKRKDIIGALVENGAKVSILPAVLSASEDDSNIEIIGILIDSGADIDEKGDNGNTALHRALYRRNHELVSFLIRSGASVNIKNDAGITPKQIMKKESFEKNHDE</sequence>